<evidence type="ECO:0000256" key="5">
    <source>
        <dbReference type="ARBA" id="ARBA00022448"/>
    </source>
</evidence>
<evidence type="ECO:0000256" key="6">
    <source>
        <dbReference type="ARBA" id="ARBA00022660"/>
    </source>
</evidence>
<evidence type="ECO:0000256" key="2">
    <source>
        <dbReference type="ARBA" id="ARBA00007012"/>
    </source>
</evidence>
<feature type="transmembrane region" description="Helical" evidence="18">
    <location>
        <begin position="215"/>
        <end position="233"/>
    </location>
</feature>
<comment type="catalytic activity">
    <reaction evidence="17">
        <text>a ubiquinone + NADH + 5 H(+)(in) = a ubiquinol + NAD(+) + 4 H(+)(out)</text>
        <dbReference type="Rhea" id="RHEA:29091"/>
        <dbReference type="Rhea" id="RHEA-COMP:9565"/>
        <dbReference type="Rhea" id="RHEA-COMP:9566"/>
        <dbReference type="ChEBI" id="CHEBI:15378"/>
        <dbReference type="ChEBI" id="CHEBI:16389"/>
        <dbReference type="ChEBI" id="CHEBI:17976"/>
        <dbReference type="ChEBI" id="CHEBI:57540"/>
        <dbReference type="ChEBI" id="CHEBI:57945"/>
        <dbReference type="EC" id="7.1.1.2"/>
    </reaction>
</comment>
<dbReference type="GeneID" id="22974662"/>
<dbReference type="GO" id="GO:0008137">
    <property type="term" value="F:NADH dehydrogenase (ubiquinone) activity"/>
    <property type="evidence" value="ECO:0007669"/>
    <property type="project" value="UniProtKB-EC"/>
</dbReference>
<keyword evidence="12" id="KW-0520">NAD</keyword>
<evidence type="ECO:0000256" key="8">
    <source>
        <dbReference type="ARBA" id="ARBA00022792"/>
    </source>
</evidence>
<evidence type="ECO:0000313" key="21">
    <source>
        <dbReference type="EMBL" id="AJC00162.1"/>
    </source>
</evidence>
<dbReference type="InterPro" id="IPR001750">
    <property type="entry name" value="ND/Mrp_TM"/>
</dbReference>
<name>A0A0B4U181_PERPR</name>
<feature type="transmembrane region" description="Helical" evidence="18">
    <location>
        <begin position="161"/>
        <end position="178"/>
    </location>
</feature>
<feature type="transmembrane region" description="Helical" evidence="18">
    <location>
        <begin position="100"/>
        <end position="119"/>
    </location>
</feature>
<keyword evidence="5" id="KW-0813">Transport</keyword>
<feature type="transmembrane region" description="Helical" evidence="18">
    <location>
        <begin position="288"/>
        <end position="310"/>
    </location>
</feature>
<evidence type="ECO:0000256" key="17">
    <source>
        <dbReference type="ARBA" id="ARBA00049551"/>
    </source>
</evidence>
<evidence type="ECO:0000256" key="18">
    <source>
        <dbReference type="SAM" id="Phobius"/>
    </source>
</evidence>
<reference evidence="21" key="1">
    <citation type="journal article" date="2015" name="Mitochondrial DNA">
        <title>Complete mitochondrial genome of the brown mussel Perna perna (Bivalve, Mytilidae).</title>
        <authorList>
            <person name="Uliano-Silva M."/>
            <person name="Americo J."/>
            <person name="Bastos A.S."/>
            <person name="Furtado C."/>
            <person name="Rebelo M.F."/>
            <person name="Prosdocimi F."/>
        </authorList>
    </citation>
    <scope>NUCLEOTIDE SEQUENCE</scope>
</reference>
<accession>A0A0B4U181</accession>
<keyword evidence="10" id="KW-0249">Electron transport</keyword>
<comment type="subcellular location">
    <subcellularLocation>
        <location evidence="1">Mitochondrion inner membrane</location>
        <topology evidence="1">Multi-pass membrane protein</topology>
    </subcellularLocation>
</comment>
<dbReference type="Pfam" id="PF00361">
    <property type="entry name" value="Proton_antipo_M"/>
    <property type="match status" value="1"/>
</dbReference>
<keyword evidence="19" id="KW-0732">Signal</keyword>
<dbReference type="InterPro" id="IPR050175">
    <property type="entry name" value="Complex_I_Subunit_2"/>
</dbReference>
<evidence type="ECO:0000256" key="9">
    <source>
        <dbReference type="ARBA" id="ARBA00022967"/>
    </source>
</evidence>
<evidence type="ECO:0000256" key="11">
    <source>
        <dbReference type="ARBA" id="ARBA00022989"/>
    </source>
</evidence>
<evidence type="ECO:0000256" key="3">
    <source>
        <dbReference type="ARBA" id="ARBA00012944"/>
    </source>
</evidence>
<evidence type="ECO:0000256" key="10">
    <source>
        <dbReference type="ARBA" id="ARBA00022982"/>
    </source>
</evidence>
<sequence length="311" mass="34679">MLLMSSILVLFGTLMSVSSSSWVGVWLGMEINLLNFMVLMNPDGTFVVEPSAKYFVVQGIGSNFVLSGFLLSEVFHSVISSIFLVIGFMLKSGVCPFHSWLPSVVSSSSWFPAMMVLTWQKLSPFVFMGWFIGDFLVILSTVLLALVGGIGGLNQHSVRSLLAYSSFVHSSWMVLALLESFWIFIIYWVVYSLSVGMVFWSCGSSGKVHLKSKGRLIWVSFGVFMLMGLPPFLGFTCKILVFLSVHSYVIFICVIGSVISMKYYLTLAYSLILGSPIFGHWYKTLRSTVIIFFNISLNLVGFLAMTIFLFL</sequence>
<feature type="transmembrane region" description="Helical" evidence="18">
    <location>
        <begin position="64"/>
        <end position="88"/>
    </location>
</feature>
<evidence type="ECO:0000256" key="7">
    <source>
        <dbReference type="ARBA" id="ARBA00022692"/>
    </source>
</evidence>
<feature type="domain" description="NADH:quinone oxidoreductase/Mrp antiporter transmembrane" evidence="20">
    <location>
        <begin position="19"/>
        <end position="258"/>
    </location>
</feature>
<keyword evidence="13" id="KW-0830">Ubiquinone</keyword>
<evidence type="ECO:0000259" key="20">
    <source>
        <dbReference type="Pfam" id="PF00361"/>
    </source>
</evidence>
<organism evidence="21">
    <name type="scientific">Perna perna</name>
    <name type="common">Brown mussel</name>
    <dbReference type="NCBI Taxonomy" id="94826"/>
    <lineage>
        <taxon>Eukaryota</taxon>
        <taxon>Metazoa</taxon>
        <taxon>Spiralia</taxon>
        <taxon>Lophotrochozoa</taxon>
        <taxon>Mollusca</taxon>
        <taxon>Bivalvia</taxon>
        <taxon>Autobranchia</taxon>
        <taxon>Pteriomorphia</taxon>
        <taxon>Mytilida</taxon>
        <taxon>Mytiloidea</taxon>
        <taxon>Mytilidae</taxon>
        <taxon>Mytilinae</taxon>
        <taxon>Perna</taxon>
    </lineage>
</organism>
<dbReference type="RefSeq" id="YP_009117173.1">
    <property type="nucleotide sequence ID" value="NC_026288.1"/>
</dbReference>
<evidence type="ECO:0000256" key="4">
    <source>
        <dbReference type="ARBA" id="ARBA00021008"/>
    </source>
</evidence>
<feature type="transmembrane region" description="Helical" evidence="18">
    <location>
        <begin position="239"/>
        <end position="256"/>
    </location>
</feature>
<dbReference type="PANTHER" id="PTHR46552:SF1">
    <property type="entry name" value="NADH-UBIQUINONE OXIDOREDUCTASE CHAIN 2"/>
    <property type="match status" value="1"/>
</dbReference>
<proteinExistence type="inferred from homology"/>
<evidence type="ECO:0000256" key="16">
    <source>
        <dbReference type="ARBA" id="ARBA00031028"/>
    </source>
</evidence>
<keyword evidence="8" id="KW-0999">Mitochondrion inner membrane</keyword>
<dbReference type="GO" id="GO:0005743">
    <property type="term" value="C:mitochondrial inner membrane"/>
    <property type="evidence" value="ECO:0007669"/>
    <property type="project" value="UniProtKB-SubCell"/>
</dbReference>
<keyword evidence="11 18" id="KW-1133">Transmembrane helix</keyword>
<keyword evidence="9" id="KW-1278">Translocase</keyword>
<feature type="transmembrane region" description="Helical" evidence="18">
    <location>
        <begin position="184"/>
        <end position="203"/>
    </location>
</feature>
<keyword evidence="15 18" id="KW-0472">Membrane</keyword>
<protein>
    <recommendedName>
        <fullName evidence="4">NADH-ubiquinone oxidoreductase chain 2</fullName>
        <ecNumber evidence="3">7.1.1.2</ecNumber>
    </recommendedName>
    <alternativeName>
        <fullName evidence="16">NADH dehydrogenase subunit 2</fullName>
    </alternativeName>
</protein>
<keyword evidence="7 18" id="KW-0812">Transmembrane</keyword>
<gene>
    <name evidence="21" type="primary">ND2</name>
</gene>
<evidence type="ECO:0000256" key="12">
    <source>
        <dbReference type="ARBA" id="ARBA00023027"/>
    </source>
</evidence>
<dbReference type="EMBL" id="KM655841">
    <property type="protein sequence ID" value="AJC00162.1"/>
    <property type="molecule type" value="Genomic_DNA"/>
</dbReference>
<comment type="similarity">
    <text evidence="2">Belongs to the complex I subunit 2 family.</text>
</comment>
<dbReference type="PANTHER" id="PTHR46552">
    <property type="entry name" value="NADH-UBIQUINONE OXIDOREDUCTASE CHAIN 2"/>
    <property type="match status" value="1"/>
</dbReference>
<evidence type="ECO:0000256" key="15">
    <source>
        <dbReference type="ARBA" id="ARBA00023136"/>
    </source>
</evidence>
<evidence type="ECO:0000256" key="13">
    <source>
        <dbReference type="ARBA" id="ARBA00023075"/>
    </source>
</evidence>
<keyword evidence="14 21" id="KW-0496">Mitochondrion</keyword>
<feature type="signal peptide" evidence="19">
    <location>
        <begin position="1"/>
        <end position="19"/>
    </location>
</feature>
<feature type="transmembrane region" description="Helical" evidence="18">
    <location>
        <begin position="125"/>
        <end position="149"/>
    </location>
</feature>
<evidence type="ECO:0000256" key="14">
    <source>
        <dbReference type="ARBA" id="ARBA00023128"/>
    </source>
</evidence>
<dbReference type="AlphaFoldDB" id="A0A0B4U181"/>
<dbReference type="CTD" id="4536"/>
<geneLocation type="mitochondrion" evidence="21"/>
<dbReference type="GO" id="GO:0006120">
    <property type="term" value="P:mitochondrial electron transport, NADH to ubiquinone"/>
    <property type="evidence" value="ECO:0007669"/>
    <property type="project" value="TreeGrafter"/>
</dbReference>
<feature type="chain" id="PRO_5002109643" description="NADH-ubiquinone oxidoreductase chain 2" evidence="19">
    <location>
        <begin position="20"/>
        <end position="311"/>
    </location>
</feature>
<evidence type="ECO:0000256" key="19">
    <source>
        <dbReference type="SAM" id="SignalP"/>
    </source>
</evidence>
<evidence type="ECO:0000256" key="1">
    <source>
        <dbReference type="ARBA" id="ARBA00004448"/>
    </source>
</evidence>
<keyword evidence="6" id="KW-0679">Respiratory chain</keyword>
<dbReference type="EC" id="7.1.1.2" evidence="3"/>